<feature type="transmembrane region" description="Helical" evidence="9">
    <location>
        <begin position="152"/>
        <end position="172"/>
    </location>
</feature>
<sequence>MNQTEQGTFLQENVSCADPSYTDSYLVKTTKTTLLAITMTIALFGNLLVIFIVYKNKKMRRTTNIFIANMATSDLFIAVVTIPRIITELYVGPRRWLIGGVIGTISCKLCLFLTDFSLGISFMSHSVIAIDRFCAIVYSLRLSPITPARRKYIIALIWLLIFMLNSPSFYTYRLQKMDDAMFCVTSWYPLDTKVSQMTFFSVILAIEFGVPILLMTVLYTWLIISLTSQKSLSTQSLHMRKIRRKEDIRVLRKVLTLLVVFLVSVIPITLLGVFLYYQWDFVLPCWAWSFAFVVHLLFLSNSAVNPCLCIALNASYKHYIQKLLCPSKYSNTRSSPGPSTQRKEGKELSDFSAENKQHFLLNER</sequence>
<dbReference type="GO" id="GO:0005886">
    <property type="term" value="C:plasma membrane"/>
    <property type="evidence" value="ECO:0007669"/>
    <property type="project" value="TreeGrafter"/>
</dbReference>
<dbReference type="PROSITE" id="PS50262">
    <property type="entry name" value="G_PROTEIN_RECEP_F1_2"/>
    <property type="match status" value="1"/>
</dbReference>
<keyword evidence="3 9" id="KW-1133">Transmembrane helix</keyword>
<dbReference type="RefSeq" id="XP_031561593.1">
    <property type="nucleotide sequence ID" value="XM_031705733.1"/>
</dbReference>
<evidence type="ECO:0000256" key="5">
    <source>
        <dbReference type="ARBA" id="ARBA00023136"/>
    </source>
</evidence>
<feature type="domain" description="G-protein coupled receptors family 1 profile" evidence="10">
    <location>
        <begin position="45"/>
        <end position="309"/>
    </location>
</feature>
<evidence type="ECO:0000256" key="3">
    <source>
        <dbReference type="ARBA" id="ARBA00022989"/>
    </source>
</evidence>
<dbReference type="RefSeq" id="XP_031561595.1">
    <property type="nucleotide sequence ID" value="XM_031705735.1"/>
</dbReference>
<dbReference type="AlphaFoldDB" id="A0A6P8I922"/>
<evidence type="ECO:0000313" key="11">
    <source>
        <dbReference type="Proteomes" id="UP000515163"/>
    </source>
</evidence>
<dbReference type="RefSeq" id="XP_031561598.1">
    <property type="nucleotide sequence ID" value="XM_031705738.1"/>
</dbReference>
<dbReference type="GeneID" id="116297499"/>
<keyword evidence="6" id="KW-0675">Receptor</keyword>
<keyword evidence="11" id="KW-1185">Reference proteome</keyword>
<dbReference type="OrthoDB" id="6435638at2759"/>
<feature type="transmembrane region" description="Helical" evidence="9">
    <location>
        <begin position="199"/>
        <end position="224"/>
    </location>
</feature>
<dbReference type="RefSeq" id="XP_031561597.1">
    <property type="nucleotide sequence ID" value="XM_031705737.1"/>
</dbReference>
<comment type="subcellular location">
    <subcellularLocation>
        <location evidence="1">Membrane</location>
        <topology evidence="1">Multi-pass membrane protein</topology>
    </subcellularLocation>
</comment>
<dbReference type="SUPFAM" id="SSF81321">
    <property type="entry name" value="Family A G protein-coupled receptor-like"/>
    <property type="match status" value="1"/>
</dbReference>
<evidence type="ECO:0000256" key="1">
    <source>
        <dbReference type="ARBA" id="ARBA00004141"/>
    </source>
</evidence>
<evidence type="ECO:0000256" key="9">
    <source>
        <dbReference type="SAM" id="Phobius"/>
    </source>
</evidence>
<dbReference type="InterPro" id="IPR017452">
    <property type="entry name" value="GPCR_Rhodpsn_7TM"/>
</dbReference>
<dbReference type="Gene3D" id="1.20.1070.10">
    <property type="entry name" value="Rhodopsin 7-helix transmembrane proteins"/>
    <property type="match status" value="1"/>
</dbReference>
<proteinExistence type="predicted"/>
<organism evidence="11 16">
    <name type="scientific">Actinia tenebrosa</name>
    <name type="common">Australian red waratah sea anemone</name>
    <dbReference type="NCBI Taxonomy" id="6105"/>
    <lineage>
        <taxon>Eukaryota</taxon>
        <taxon>Metazoa</taxon>
        <taxon>Cnidaria</taxon>
        <taxon>Anthozoa</taxon>
        <taxon>Hexacorallia</taxon>
        <taxon>Actiniaria</taxon>
        <taxon>Actiniidae</taxon>
        <taxon>Actinia</taxon>
    </lineage>
</organism>
<evidence type="ECO:0000256" key="2">
    <source>
        <dbReference type="ARBA" id="ARBA00022692"/>
    </source>
</evidence>
<evidence type="ECO:0000256" key="7">
    <source>
        <dbReference type="ARBA" id="ARBA00023224"/>
    </source>
</evidence>
<dbReference type="InterPro" id="IPR000276">
    <property type="entry name" value="GPCR_Rhodpsn"/>
</dbReference>
<accession>A0A6P8I922</accession>
<evidence type="ECO:0000256" key="4">
    <source>
        <dbReference type="ARBA" id="ARBA00023040"/>
    </source>
</evidence>
<dbReference type="PANTHER" id="PTHR45695">
    <property type="entry name" value="LEUCOKININ RECEPTOR-RELATED"/>
    <property type="match status" value="1"/>
</dbReference>
<name>A0A6P8I922_ACTTE</name>
<dbReference type="Proteomes" id="UP000515163">
    <property type="component" value="Unplaced"/>
</dbReference>
<feature type="compositionally biased region" description="Basic and acidic residues" evidence="8">
    <location>
        <begin position="341"/>
        <end position="364"/>
    </location>
</feature>
<evidence type="ECO:0000256" key="6">
    <source>
        <dbReference type="ARBA" id="ARBA00023170"/>
    </source>
</evidence>
<dbReference type="GO" id="GO:0004930">
    <property type="term" value="F:G protein-coupled receptor activity"/>
    <property type="evidence" value="ECO:0007669"/>
    <property type="project" value="UniProtKB-KW"/>
</dbReference>
<feature type="compositionally biased region" description="Polar residues" evidence="8">
    <location>
        <begin position="330"/>
        <end position="340"/>
    </location>
</feature>
<evidence type="ECO:0000313" key="15">
    <source>
        <dbReference type="RefSeq" id="XP_031561595.1"/>
    </source>
</evidence>
<feature type="region of interest" description="Disordered" evidence="8">
    <location>
        <begin position="330"/>
        <end position="364"/>
    </location>
</feature>
<dbReference type="SMART" id="SM01381">
    <property type="entry name" value="7TM_GPCR_Srsx"/>
    <property type="match status" value="1"/>
</dbReference>
<keyword evidence="2 9" id="KW-0812">Transmembrane</keyword>
<dbReference type="KEGG" id="aten:116297499"/>
<dbReference type="PANTHER" id="PTHR45695:SF9">
    <property type="entry name" value="LEUCOKININ RECEPTOR"/>
    <property type="match status" value="1"/>
</dbReference>
<protein>
    <submittedName>
        <fullName evidence="12 13">QRFP-like peptide receptor</fullName>
    </submittedName>
</protein>
<reference evidence="12 13" key="1">
    <citation type="submission" date="2025-04" db="UniProtKB">
        <authorList>
            <consortium name="RefSeq"/>
        </authorList>
    </citation>
    <scope>IDENTIFICATION</scope>
    <source>
        <tissue evidence="12 13">Tentacle</tissue>
    </source>
</reference>
<gene>
    <name evidence="12 13 14 15 16 17" type="primary">LOC116297499</name>
</gene>
<feature type="transmembrane region" description="Helical" evidence="9">
    <location>
        <begin position="289"/>
        <end position="312"/>
    </location>
</feature>
<keyword evidence="7" id="KW-0807">Transducer</keyword>
<evidence type="ECO:0000313" key="17">
    <source>
        <dbReference type="RefSeq" id="XP_031561598.1"/>
    </source>
</evidence>
<dbReference type="CDD" id="cd00637">
    <property type="entry name" value="7tm_classA_rhodopsin-like"/>
    <property type="match status" value="1"/>
</dbReference>
<dbReference type="PRINTS" id="PR00237">
    <property type="entry name" value="GPCRRHODOPSN"/>
</dbReference>
<evidence type="ECO:0000313" key="14">
    <source>
        <dbReference type="RefSeq" id="XP_031561594.1"/>
    </source>
</evidence>
<dbReference type="RefSeq" id="XP_031561594.1">
    <property type="nucleotide sequence ID" value="XM_031705734.1"/>
</dbReference>
<keyword evidence="5 9" id="KW-0472">Membrane</keyword>
<dbReference type="RefSeq" id="XP_031561592.1">
    <property type="nucleotide sequence ID" value="XM_031705732.1"/>
</dbReference>
<evidence type="ECO:0000313" key="13">
    <source>
        <dbReference type="RefSeq" id="XP_031561593.1"/>
    </source>
</evidence>
<feature type="transmembrane region" description="Helical" evidence="9">
    <location>
        <begin position="118"/>
        <end position="140"/>
    </location>
</feature>
<dbReference type="Pfam" id="PF00001">
    <property type="entry name" value="7tm_1"/>
    <property type="match status" value="1"/>
</dbReference>
<evidence type="ECO:0000256" key="8">
    <source>
        <dbReference type="SAM" id="MobiDB-lite"/>
    </source>
</evidence>
<evidence type="ECO:0000259" key="10">
    <source>
        <dbReference type="PROSITE" id="PS50262"/>
    </source>
</evidence>
<feature type="transmembrane region" description="Helical" evidence="9">
    <location>
        <begin position="66"/>
        <end position="86"/>
    </location>
</feature>
<evidence type="ECO:0000313" key="16">
    <source>
        <dbReference type="RefSeq" id="XP_031561597.1"/>
    </source>
</evidence>
<feature type="transmembrane region" description="Helical" evidence="9">
    <location>
        <begin position="254"/>
        <end position="277"/>
    </location>
</feature>
<keyword evidence="4" id="KW-0297">G-protein coupled receptor</keyword>
<feature type="transmembrane region" description="Helical" evidence="9">
    <location>
        <begin position="34"/>
        <end position="54"/>
    </location>
</feature>
<evidence type="ECO:0000313" key="12">
    <source>
        <dbReference type="RefSeq" id="XP_031561592.1"/>
    </source>
</evidence>